<organism evidence="3 4">
    <name type="scientific">Phyllosticta citriasiana</name>
    <dbReference type="NCBI Taxonomy" id="595635"/>
    <lineage>
        <taxon>Eukaryota</taxon>
        <taxon>Fungi</taxon>
        <taxon>Dikarya</taxon>
        <taxon>Ascomycota</taxon>
        <taxon>Pezizomycotina</taxon>
        <taxon>Dothideomycetes</taxon>
        <taxon>Dothideomycetes incertae sedis</taxon>
        <taxon>Botryosphaeriales</taxon>
        <taxon>Phyllostictaceae</taxon>
        <taxon>Phyllosticta</taxon>
    </lineage>
</organism>
<gene>
    <name evidence="3" type="ORF">IWZ03DRAFT_377962</name>
</gene>
<comment type="caution">
    <text evidence="3">The sequence shown here is derived from an EMBL/GenBank/DDBJ whole genome shotgun (WGS) entry which is preliminary data.</text>
</comment>
<dbReference type="InterPro" id="IPR011008">
    <property type="entry name" value="Dimeric_a/b-barrel"/>
</dbReference>
<protein>
    <submittedName>
        <fullName evidence="3">EthD domain-containing protein</fullName>
    </submittedName>
</protein>
<reference evidence="3 4" key="1">
    <citation type="submission" date="2024-04" db="EMBL/GenBank/DDBJ databases">
        <title>Phyllosticta paracitricarpa is synonymous to the EU quarantine fungus P. citricarpa based on phylogenomic analyses.</title>
        <authorList>
            <consortium name="Lawrence Berkeley National Laboratory"/>
            <person name="Van Ingen-Buijs V.A."/>
            <person name="Van Westerhoven A.C."/>
            <person name="Haridas S."/>
            <person name="Skiadas P."/>
            <person name="Martin F."/>
            <person name="Groenewald J.Z."/>
            <person name="Crous P.W."/>
            <person name="Seidl M.F."/>
        </authorList>
    </citation>
    <scope>NUCLEOTIDE SEQUENCE [LARGE SCALE GENOMIC DNA]</scope>
    <source>
        <strain evidence="3 4">CBS 123371</strain>
    </source>
</reference>
<name>A0ABR1KNA7_9PEZI</name>
<evidence type="ECO:0000256" key="1">
    <source>
        <dbReference type="ARBA" id="ARBA00005986"/>
    </source>
</evidence>
<evidence type="ECO:0000313" key="3">
    <source>
        <dbReference type="EMBL" id="KAK7516405.1"/>
    </source>
</evidence>
<dbReference type="EMBL" id="JBBPHU010000006">
    <property type="protein sequence ID" value="KAK7516405.1"/>
    <property type="molecule type" value="Genomic_DNA"/>
</dbReference>
<dbReference type="Gene3D" id="3.30.70.100">
    <property type="match status" value="1"/>
</dbReference>
<dbReference type="SUPFAM" id="SSF54909">
    <property type="entry name" value="Dimeric alpha+beta barrel"/>
    <property type="match status" value="1"/>
</dbReference>
<comment type="similarity">
    <text evidence="1">Belongs to the tpcK family.</text>
</comment>
<keyword evidence="4" id="KW-1185">Reference proteome</keyword>
<evidence type="ECO:0000259" key="2">
    <source>
        <dbReference type="Pfam" id="PF07110"/>
    </source>
</evidence>
<dbReference type="InterPro" id="IPR009799">
    <property type="entry name" value="EthD_dom"/>
</dbReference>
<feature type="domain" description="EthD" evidence="2">
    <location>
        <begin position="17"/>
        <end position="113"/>
    </location>
</feature>
<dbReference type="Pfam" id="PF07110">
    <property type="entry name" value="EthD"/>
    <property type="match status" value="1"/>
</dbReference>
<sequence>MEHEQQLLCLSILGYKKEGISEEEYRNHMVNTHAPLVRGLMEKYGFLSWSMTHNTSKTRPLMGKLYDPQFANIADYDVCIQIVFPGIDCFVKMKQDPFFKQNAGPDHEKFADTKRSQMTIGWYTPILQDGKVVALSYL</sequence>
<dbReference type="Proteomes" id="UP001363622">
    <property type="component" value="Unassembled WGS sequence"/>
</dbReference>
<accession>A0ABR1KNA7</accession>
<proteinExistence type="inferred from homology"/>
<evidence type="ECO:0000313" key="4">
    <source>
        <dbReference type="Proteomes" id="UP001363622"/>
    </source>
</evidence>